<feature type="transmembrane region" description="Helical" evidence="1">
    <location>
        <begin position="114"/>
        <end position="138"/>
    </location>
</feature>
<reference evidence="2 3" key="1">
    <citation type="submission" date="2023-07" db="EMBL/GenBank/DDBJ databases">
        <title>Genomic Encyclopedia of Type Strains, Phase IV (KMG-IV): sequencing the most valuable type-strain genomes for metagenomic binning, comparative biology and taxonomic classification.</title>
        <authorList>
            <person name="Goeker M."/>
        </authorList>
    </citation>
    <scope>NUCLEOTIDE SEQUENCE [LARGE SCALE GENOMIC DNA]</scope>
    <source>
        <strain evidence="2 3">DSM 1112</strain>
    </source>
</reference>
<dbReference type="Proteomes" id="UP001230207">
    <property type="component" value="Unassembled WGS sequence"/>
</dbReference>
<keyword evidence="1" id="KW-0812">Transmembrane</keyword>
<organism evidence="2 3">
    <name type="scientific">Pararhizobium capsulatum DSM 1112</name>
    <dbReference type="NCBI Taxonomy" id="1121113"/>
    <lineage>
        <taxon>Bacteria</taxon>
        <taxon>Pseudomonadati</taxon>
        <taxon>Pseudomonadota</taxon>
        <taxon>Alphaproteobacteria</taxon>
        <taxon>Hyphomicrobiales</taxon>
        <taxon>Rhizobiaceae</taxon>
        <taxon>Rhizobium/Agrobacterium group</taxon>
        <taxon>Pararhizobium</taxon>
    </lineage>
</organism>
<feature type="transmembrane region" description="Helical" evidence="1">
    <location>
        <begin position="68"/>
        <end position="86"/>
    </location>
</feature>
<proteinExistence type="predicted"/>
<dbReference type="RefSeq" id="WP_307230040.1">
    <property type="nucleotide sequence ID" value="NZ_JAUSVF010000001.1"/>
</dbReference>
<name>A0ABU0BQ25_9HYPH</name>
<keyword evidence="1" id="KW-1133">Transmembrane helix</keyword>
<evidence type="ECO:0000313" key="3">
    <source>
        <dbReference type="Proteomes" id="UP001230207"/>
    </source>
</evidence>
<keyword evidence="3" id="KW-1185">Reference proteome</keyword>
<keyword evidence="1" id="KW-0472">Membrane</keyword>
<protein>
    <submittedName>
        <fullName evidence="2">4-amino-4-deoxy-L-arabinose transferase-like glycosyltransferase</fullName>
    </submittedName>
</protein>
<evidence type="ECO:0000256" key="1">
    <source>
        <dbReference type="SAM" id="Phobius"/>
    </source>
</evidence>
<comment type="caution">
    <text evidence="2">The sequence shown here is derived from an EMBL/GenBank/DDBJ whole genome shotgun (WGS) entry which is preliminary data.</text>
</comment>
<dbReference type="EMBL" id="JAUSVF010000001">
    <property type="protein sequence ID" value="MDQ0320355.1"/>
    <property type="molecule type" value="Genomic_DNA"/>
</dbReference>
<feature type="transmembrane region" description="Helical" evidence="1">
    <location>
        <begin position="175"/>
        <end position="198"/>
    </location>
</feature>
<evidence type="ECO:0000313" key="2">
    <source>
        <dbReference type="EMBL" id="MDQ0320355.1"/>
    </source>
</evidence>
<accession>A0ABU0BQ25</accession>
<sequence length="232" mass="24721">MIAAQCRTRVHDIFISAAMSEFSNVVVKLASELTTCTDAKPNCHKPFRPVRAAGVWRRIGDIDYHDPGLRLAAIWFGVLFLIFSLISGKQLHYLLPTFPAIALFLERRQSDGSLYAPIAVLLPAGLGIGAIAVATGAFEVGHLGTLAQPSWLFIAMGIVLILSASTMIKRRDVGAYLAGPVLIVVLNCIFLLGVPGIVYDTSLAASALASHGAKGIAVLDKTVQESLRSPVS</sequence>
<feature type="transmembrane region" description="Helical" evidence="1">
    <location>
        <begin position="150"/>
        <end position="168"/>
    </location>
</feature>
<gene>
    <name evidence="2" type="ORF">QO002_002493</name>
</gene>